<gene>
    <name evidence="1" type="ordered locus">MTR_2g025200</name>
</gene>
<evidence type="ECO:0000313" key="3">
    <source>
        <dbReference type="Proteomes" id="UP000002051"/>
    </source>
</evidence>
<keyword evidence="3" id="KW-1185">Reference proteome</keyword>
<reference evidence="1 3" key="1">
    <citation type="journal article" date="2011" name="Nature">
        <title>The Medicago genome provides insight into the evolution of rhizobial symbioses.</title>
        <authorList>
            <person name="Young N.D."/>
            <person name="Debelle F."/>
            <person name="Oldroyd G.E."/>
            <person name="Geurts R."/>
            <person name="Cannon S.B."/>
            <person name="Udvardi M.K."/>
            <person name="Benedito V.A."/>
            <person name="Mayer K.F."/>
            <person name="Gouzy J."/>
            <person name="Schoof H."/>
            <person name="Van de Peer Y."/>
            <person name="Proost S."/>
            <person name="Cook D.R."/>
            <person name="Meyers B.C."/>
            <person name="Spannagl M."/>
            <person name="Cheung F."/>
            <person name="De Mita S."/>
            <person name="Krishnakumar V."/>
            <person name="Gundlach H."/>
            <person name="Zhou S."/>
            <person name="Mudge J."/>
            <person name="Bharti A.K."/>
            <person name="Murray J.D."/>
            <person name="Naoumkina M.A."/>
            <person name="Rosen B."/>
            <person name="Silverstein K.A."/>
            <person name="Tang H."/>
            <person name="Rombauts S."/>
            <person name="Zhao P.X."/>
            <person name="Zhou P."/>
            <person name="Barbe V."/>
            <person name="Bardou P."/>
            <person name="Bechner M."/>
            <person name="Bellec A."/>
            <person name="Berger A."/>
            <person name="Berges H."/>
            <person name="Bidwell S."/>
            <person name="Bisseling T."/>
            <person name="Choisne N."/>
            <person name="Couloux A."/>
            <person name="Denny R."/>
            <person name="Deshpande S."/>
            <person name="Dai X."/>
            <person name="Doyle J.J."/>
            <person name="Dudez A.M."/>
            <person name="Farmer A.D."/>
            <person name="Fouteau S."/>
            <person name="Franken C."/>
            <person name="Gibelin C."/>
            <person name="Gish J."/>
            <person name="Goldstein S."/>
            <person name="Gonzalez A.J."/>
            <person name="Green P.J."/>
            <person name="Hallab A."/>
            <person name="Hartog M."/>
            <person name="Hua A."/>
            <person name="Humphray S.J."/>
            <person name="Jeong D.H."/>
            <person name="Jing Y."/>
            <person name="Jocker A."/>
            <person name="Kenton S.M."/>
            <person name="Kim D.J."/>
            <person name="Klee K."/>
            <person name="Lai H."/>
            <person name="Lang C."/>
            <person name="Lin S."/>
            <person name="Macmil S.L."/>
            <person name="Magdelenat G."/>
            <person name="Matthews L."/>
            <person name="McCorrison J."/>
            <person name="Monaghan E.L."/>
            <person name="Mun J.H."/>
            <person name="Najar F.Z."/>
            <person name="Nicholson C."/>
            <person name="Noirot C."/>
            <person name="O'Bleness M."/>
            <person name="Paule C.R."/>
            <person name="Poulain J."/>
            <person name="Prion F."/>
            <person name="Qin B."/>
            <person name="Qu C."/>
            <person name="Retzel E.F."/>
            <person name="Riddle C."/>
            <person name="Sallet E."/>
            <person name="Samain S."/>
            <person name="Samson N."/>
            <person name="Sanders I."/>
            <person name="Saurat O."/>
            <person name="Scarpelli C."/>
            <person name="Schiex T."/>
            <person name="Segurens B."/>
            <person name="Severin A.J."/>
            <person name="Sherrier D.J."/>
            <person name="Shi R."/>
            <person name="Sims S."/>
            <person name="Singer S.R."/>
            <person name="Sinharoy S."/>
            <person name="Sterck L."/>
            <person name="Viollet A."/>
            <person name="Wang B.B."/>
            <person name="Wang K."/>
            <person name="Wang M."/>
            <person name="Wang X."/>
            <person name="Warfsmann J."/>
            <person name="Weissenbach J."/>
            <person name="White D.D."/>
            <person name="White J.D."/>
            <person name="Wiley G.B."/>
            <person name="Wincker P."/>
            <person name="Xing Y."/>
            <person name="Yang L."/>
            <person name="Yao Z."/>
            <person name="Ying F."/>
            <person name="Zhai J."/>
            <person name="Zhou L."/>
            <person name="Zuber A."/>
            <person name="Denarie J."/>
            <person name="Dixon R.A."/>
            <person name="May G.D."/>
            <person name="Schwartz D.C."/>
            <person name="Rogers J."/>
            <person name="Quetier F."/>
            <person name="Town C.D."/>
            <person name="Roe B.A."/>
        </authorList>
    </citation>
    <scope>NUCLEOTIDE SEQUENCE [LARGE SCALE GENOMIC DNA]</scope>
    <source>
        <strain evidence="1">A17</strain>
        <strain evidence="2 3">cv. Jemalong A17</strain>
    </source>
</reference>
<protein>
    <submittedName>
        <fullName evidence="1 2">Uncharacterized protein</fullName>
    </submittedName>
</protein>
<organism evidence="1 3">
    <name type="scientific">Medicago truncatula</name>
    <name type="common">Barrel medic</name>
    <name type="synonym">Medicago tribuloides</name>
    <dbReference type="NCBI Taxonomy" id="3880"/>
    <lineage>
        <taxon>Eukaryota</taxon>
        <taxon>Viridiplantae</taxon>
        <taxon>Streptophyta</taxon>
        <taxon>Embryophyta</taxon>
        <taxon>Tracheophyta</taxon>
        <taxon>Spermatophyta</taxon>
        <taxon>Magnoliopsida</taxon>
        <taxon>eudicotyledons</taxon>
        <taxon>Gunneridae</taxon>
        <taxon>Pentapetalae</taxon>
        <taxon>rosids</taxon>
        <taxon>fabids</taxon>
        <taxon>Fabales</taxon>
        <taxon>Fabaceae</taxon>
        <taxon>Papilionoideae</taxon>
        <taxon>50 kb inversion clade</taxon>
        <taxon>NPAAA clade</taxon>
        <taxon>Hologalegina</taxon>
        <taxon>IRL clade</taxon>
        <taxon>Trifolieae</taxon>
        <taxon>Medicago</taxon>
    </lineage>
</organism>
<dbReference type="Proteomes" id="UP000002051">
    <property type="component" value="Chromosome 2"/>
</dbReference>
<name>G7ILR5_MEDTR</name>
<sequence>MISIHSNREITSFNTAKNVKDEYANKLTASKLIAYNGIMSTKIYDKIKVTGISMTSGSRVHLSTHTFLGLLAKIKCSICSY</sequence>
<dbReference type="HOGENOM" id="CLU_194058_0_0_1"/>
<reference evidence="1 3" key="2">
    <citation type="journal article" date="2014" name="BMC Genomics">
        <title>An improved genome release (version Mt4.0) for the model legume Medicago truncatula.</title>
        <authorList>
            <person name="Tang H."/>
            <person name="Krishnakumar V."/>
            <person name="Bidwell S."/>
            <person name="Rosen B."/>
            <person name="Chan A."/>
            <person name="Zhou S."/>
            <person name="Gentzbittel L."/>
            <person name="Childs K.L."/>
            <person name="Yandell M."/>
            <person name="Gundlach H."/>
            <person name="Mayer K.F."/>
            <person name="Schwartz D.C."/>
            <person name="Town C.D."/>
        </authorList>
    </citation>
    <scope>GENOME REANNOTATION</scope>
    <source>
        <strain evidence="2 3">cv. Jemalong A17</strain>
    </source>
</reference>
<dbReference type="PaxDb" id="3880-AES64420"/>
<evidence type="ECO:0000313" key="2">
    <source>
        <dbReference type="EnsemblPlants" id="AES64420"/>
    </source>
</evidence>
<accession>G7ILR5</accession>
<dbReference type="EnsemblPlants" id="AES64420">
    <property type="protein sequence ID" value="AES64420"/>
    <property type="gene ID" value="MTR_2g025200"/>
</dbReference>
<evidence type="ECO:0000313" key="1">
    <source>
        <dbReference type="EMBL" id="AES64420.1"/>
    </source>
</evidence>
<proteinExistence type="predicted"/>
<dbReference type="EMBL" id="CM001218">
    <property type="protein sequence ID" value="AES64420.1"/>
    <property type="molecule type" value="Genomic_DNA"/>
</dbReference>
<dbReference type="AlphaFoldDB" id="G7ILR5"/>
<reference evidence="2" key="3">
    <citation type="submission" date="2015-04" db="UniProtKB">
        <authorList>
            <consortium name="EnsemblPlants"/>
        </authorList>
    </citation>
    <scope>IDENTIFICATION</scope>
    <source>
        <strain evidence="2">cv. Jemalong A17</strain>
    </source>
</reference>